<name>A0A229S1U0_AMYAL</name>
<comment type="caution">
    <text evidence="1">The sequence shown here is derived from an EMBL/GenBank/DDBJ whole genome shotgun (WGS) entry which is preliminary data.</text>
</comment>
<reference evidence="1 2" key="1">
    <citation type="submission" date="2017-07" db="EMBL/GenBank/DDBJ databases">
        <title>Amycolatopsis alba DSM 44262 Genome sequencing and assembly.</title>
        <authorList>
            <person name="Kaur N."/>
            <person name="Mayilraj S."/>
        </authorList>
    </citation>
    <scope>NUCLEOTIDE SEQUENCE [LARGE SCALE GENOMIC DNA]</scope>
    <source>
        <strain evidence="1 2">DSM 44262</strain>
    </source>
</reference>
<keyword evidence="2" id="KW-1185">Reference proteome</keyword>
<dbReference type="AlphaFoldDB" id="A0A229S1U0"/>
<proteinExistence type="predicted"/>
<dbReference type="EMBL" id="NMQU01000024">
    <property type="protein sequence ID" value="OXM52741.1"/>
    <property type="molecule type" value="Genomic_DNA"/>
</dbReference>
<evidence type="ECO:0000313" key="1">
    <source>
        <dbReference type="EMBL" id="OXM52741.1"/>
    </source>
</evidence>
<gene>
    <name evidence="1" type="ORF">CFP75_09070</name>
</gene>
<protein>
    <submittedName>
        <fullName evidence="1">Uncharacterized protein</fullName>
    </submittedName>
</protein>
<sequence>MDIGCSPLGRVLGTLDDCNAYLEKGLASGQDGSNHSRDPRPPGVRCGLAGRACCESHFRNVEGCESGFRNATSGARAWTVGRAGREWSGRS</sequence>
<accession>A0A229S1U0</accession>
<organism evidence="1 2">
    <name type="scientific">Amycolatopsis alba DSM 44262</name>
    <dbReference type="NCBI Taxonomy" id="1125972"/>
    <lineage>
        <taxon>Bacteria</taxon>
        <taxon>Bacillati</taxon>
        <taxon>Actinomycetota</taxon>
        <taxon>Actinomycetes</taxon>
        <taxon>Pseudonocardiales</taxon>
        <taxon>Pseudonocardiaceae</taxon>
        <taxon>Amycolatopsis</taxon>
    </lineage>
</organism>
<dbReference type="Proteomes" id="UP000215563">
    <property type="component" value="Unassembled WGS sequence"/>
</dbReference>
<evidence type="ECO:0000313" key="2">
    <source>
        <dbReference type="Proteomes" id="UP000215563"/>
    </source>
</evidence>